<dbReference type="Pfam" id="PF01914">
    <property type="entry name" value="MarC"/>
    <property type="match status" value="1"/>
</dbReference>
<evidence type="ECO:0000256" key="7">
    <source>
        <dbReference type="RuleBase" id="RU362048"/>
    </source>
</evidence>
<comment type="caution">
    <text evidence="8">The sequence shown here is derived from an EMBL/GenBank/DDBJ whole genome shotgun (WGS) entry which is preliminary data.</text>
</comment>
<dbReference type="PANTHER" id="PTHR33508">
    <property type="entry name" value="UPF0056 MEMBRANE PROTEIN YHCE"/>
    <property type="match status" value="1"/>
</dbReference>
<feature type="transmembrane region" description="Helical" evidence="7">
    <location>
        <begin position="115"/>
        <end position="139"/>
    </location>
</feature>
<dbReference type="EMBL" id="SSMQ01000015">
    <property type="protein sequence ID" value="TKD07923.1"/>
    <property type="molecule type" value="Genomic_DNA"/>
</dbReference>
<keyword evidence="3" id="KW-1003">Cell membrane</keyword>
<comment type="similarity">
    <text evidence="2 7">Belongs to the UPF0056 (MarC) family.</text>
</comment>
<evidence type="ECO:0000256" key="2">
    <source>
        <dbReference type="ARBA" id="ARBA00009784"/>
    </source>
</evidence>
<dbReference type="NCBIfam" id="TIGR00427">
    <property type="entry name" value="NAAT family transporter"/>
    <property type="match status" value="1"/>
</dbReference>
<dbReference type="PANTHER" id="PTHR33508:SF1">
    <property type="entry name" value="UPF0056 MEMBRANE PROTEIN YHCE"/>
    <property type="match status" value="1"/>
</dbReference>
<protein>
    <recommendedName>
        <fullName evidence="7">UPF0056 membrane protein</fullName>
    </recommendedName>
</protein>
<evidence type="ECO:0000313" key="8">
    <source>
        <dbReference type="EMBL" id="TKD07923.1"/>
    </source>
</evidence>
<dbReference type="AlphaFoldDB" id="A0A4U1JCA1"/>
<accession>A0A4U1JCA1</accession>
<dbReference type="RefSeq" id="WP_136930010.1">
    <property type="nucleotide sequence ID" value="NZ_SSMQ01000015.1"/>
</dbReference>
<proteinExistence type="inferred from homology"/>
<evidence type="ECO:0000256" key="4">
    <source>
        <dbReference type="ARBA" id="ARBA00022692"/>
    </source>
</evidence>
<keyword evidence="9" id="KW-1185">Reference proteome</keyword>
<evidence type="ECO:0000256" key="5">
    <source>
        <dbReference type="ARBA" id="ARBA00022989"/>
    </source>
</evidence>
<feature type="transmembrane region" description="Helical" evidence="7">
    <location>
        <begin position="52"/>
        <end position="69"/>
    </location>
</feature>
<organism evidence="8 9">
    <name type="scientific">Polyangium fumosum</name>
    <dbReference type="NCBI Taxonomy" id="889272"/>
    <lineage>
        <taxon>Bacteria</taxon>
        <taxon>Pseudomonadati</taxon>
        <taxon>Myxococcota</taxon>
        <taxon>Polyangia</taxon>
        <taxon>Polyangiales</taxon>
        <taxon>Polyangiaceae</taxon>
        <taxon>Polyangium</taxon>
    </lineage>
</organism>
<comment type="subcellular location">
    <subcellularLocation>
        <location evidence="1 7">Cell membrane</location>
        <topology evidence="1 7">Multi-pass membrane protein</topology>
    </subcellularLocation>
</comment>
<keyword evidence="6 7" id="KW-0472">Membrane</keyword>
<name>A0A4U1JCA1_9BACT</name>
<comment type="caution">
    <text evidence="7">Lacks conserved residue(s) required for the propagation of feature annotation.</text>
</comment>
<sequence length="212" mass="22560">MTELVTFFFVALSAVFFVVDPIGVVPIFLAITSNDPPDKIRQMARRACVTGYLILMTFAIFGGVIFKIFGISLGAFRVAGGLLLMLTALDMLRAKRAGTRTSPEETEESARKEDVALVPLAMPLLAGPGSIASVMVLMSQGNGRSLLFAVPVLLAVTITFVAAYYILRAASLVQRVLGKSGVAILERVMGLILAAIAVQFVADGARDLLRAP</sequence>
<dbReference type="Proteomes" id="UP000309215">
    <property type="component" value="Unassembled WGS sequence"/>
</dbReference>
<dbReference type="OrthoDB" id="21094at2"/>
<dbReference type="InterPro" id="IPR002771">
    <property type="entry name" value="Multi_antbiot-R_MarC"/>
</dbReference>
<feature type="transmembrane region" description="Helical" evidence="7">
    <location>
        <begin position="188"/>
        <end position="205"/>
    </location>
</feature>
<reference evidence="8 9" key="1">
    <citation type="submission" date="2019-04" db="EMBL/GenBank/DDBJ databases">
        <authorList>
            <person name="Li Y."/>
            <person name="Wang J."/>
        </authorList>
    </citation>
    <scope>NUCLEOTIDE SEQUENCE [LARGE SCALE GENOMIC DNA]</scope>
    <source>
        <strain evidence="8 9">DSM 14668</strain>
    </source>
</reference>
<evidence type="ECO:0000256" key="1">
    <source>
        <dbReference type="ARBA" id="ARBA00004651"/>
    </source>
</evidence>
<dbReference type="GO" id="GO:0005886">
    <property type="term" value="C:plasma membrane"/>
    <property type="evidence" value="ECO:0007669"/>
    <property type="project" value="UniProtKB-SubCell"/>
</dbReference>
<feature type="transmembrane region" description="Helical" evidence="7">
    <location>
        <begin position="145"/>
        <end position="167"/>
    </location>
</feature>
<keyword evidence="5 7" id="KW-1133">Transmembrane helix</keyword>
<gene>
    <name evidence="8" type="ORF">E8A74_16695</name>
</gene>
<evidence type="ECO:0000256" key="3">
    <source>
        <dbReference type="ARBA" id="ARBA00022475"/>
    </source>
</evidence>
<evidence type="ECO:0000313" key="9">
    <source>
        <dbReference type="Proteomes" id="UP000309215"/>
    </source>
</evidence>
<keyword evidence="4 7" id="KW-0812">Transmembrane</keyword>
<feature type="transmembrane region" description="Helical" evidence="7">
    <location>
        <begin position="6"/>
        <end position="31"/>
    </location>
</feature>
<evidence type="ECO:0000256" key="6">
    <source>
        <dbReference type="ARBA" id="ARBA00023136"/>
    </source>
</evidence>